<dbReference type="PANTHER" id="PTHR10621">
    <property type="entry name" value="UV EXCISION REPAIR PROTEIN RAD23"/>
    <property type="match status" value="1"/>
</dbReference>
<evidence type="ECO:0000256" key="1">
    <source>
        <dbReference type="ARBA" id="ARBA00022737"/>
    </source>
</evidence>
<dbReference type="KEGG" id="bdr:105233982"/>
<protein>
    <submittedName>
        <fullName evidence="8">Uncharacterized protein LOC105233982 isoform X1</fullName>
    </submittedName>
</protein>
<evidence type="ECO:0000256" key="2">
    <source>
        <dbReference type="ARBA" id="ARBA00022763"/>
    </source>
</evidence>
<keyword evidence="1" id="KW-0677">Repeat</keyword>
<feature type="domain" description="Ubiquitin-like" evidence="6">
    <location>
        <begin position="1"/>
        <end position="74"/>
    </location>
</feature>
<dbReference type="InterPro" id="IPR015360">
    <property type="entry name" value="XPC-bd"/>
</dbReference>
<dbReference type="InterPro" id="IPR000626">
    <property type="entry name" value="Ubiquitin-like_dom"/>
</dbReference>
<dbReference type="CDD" id="cd01805">
    <property type="entry name" value="Ubl_Rad23"/>
    <property type="match status" value="1"/>
</dbReference>
<feature type="region of interest" description="Disordered" evidence="4">
    <location>
        <begin position="361"/>
        <end position="391"/>
    </location>
</feature>
<organism evidence="7 8">
    <name type="scientific">Bactrocera dorsalis</name>
    <name type="common">Oriental fruit fly</name>
    <name type="synonym">Dacus dorsalis</name>
    <dbReference type="NCBI Taxonomy" id="27457"/>
    <lineage>
        <taxon>Eukaryota</taxon>
        <taxon>Metazoa</taxon>
        <taxon>Ecdysozoa</taxon>
        <taxon>Arthropoda</taxon>
        <taxon>Hexapoda</taxon>
        <taxon>Insecta</taxon>
        <taxon>Pterygota</taxon>
        <taxon>Neoptera</taxon>
        <taxon>Endopterygota</taxon>
        <taxon>Diptera</taxon>
        <taxon>Brachycera</taxon>
        <taxon>Muscomorpha</taxon>
        <taxon>Tephritoidea</taxon>
        <taxon>Tephritidae</taxon>
        <taxon>Bactrocera</taxon>
        <taxon>Bactrocera</taxon>
    </lineage>
</organism>
<dbReference type="GO" id="GO:0031593">
    <property type="term" value="F:polyubiquitin modification-dependent protein binding"/>
    <property type="evidence" value="ECO:0007669"/>
    <property type="project" value="TreeGrafter"/>
</dbReference>
<dbReference type="Pfam" id="PF00627">
    <property type="entry name" value="UBA"/>
    <property type="match status" value="3"/>
</dbReference>
<dbReference type="RefSeq" id="XP_011214466.2">
    <property type="nucleotide sequence ID" value="XM_011216164.4"/>
</dbReference>
<dbReference type="GO" id="GO:0005654">
    <property type="term" value="C:nucleoplasm"/>
    <property type="evidence" value="ECO:0007669"/>
    <property type="project" value="TreeGrafter"/>
</dbReference>
<evidence type="ECO:0000256" key="3">
    <source>
        <dbReference type="ARBA" id="ARBA00023204"/>
    </source>
</evidence>
<sequence>MLITVQTLRDDTFVIDINPEETIFQLKERIYIERGTEYYVENQKLICSGVILSNERSISSYNIDESKFIVIILNGGFENYFQKPDGTCFLSSVVSPVSTTQKADECNKLPDRITTMGSFKEVSVAQATETENKAISLNSGNDDSVGESQSVGSIDNINGAAALESTESITSILSSGSGVLFFSRSSNESGGSESSHSTYSSSDLAGVFSNTSIQSRAEMNLPLDSEYEHTIESMMEMGFSRENVEKAMSVSFNNPERAVEYLISGTTETSDSFSTTTTVARDSIKLKYNIEANNDDENCINARESARIGDNESSQVSSIRFNSISKICNCQESGCCGGPWTGESQHATLCNLVGLNQNGDVGNLKDYKTQSQDDEEQMKENSKELDENRQKEVQSYNLVSGDTQNNELGSVLASVGSNTSISSSGSGVFPLSGRSTRSEGSENSHSTFSSGDLAGVFSNTSMKSRSESNLAVSEEYNRTIESMIEMGFSRETVEHAMTACFNNTERAIEFLISGLSDTSEIFNSNTTNEADNSTDIVENSNRVYDEERARLPNSIAEVGLNFRYRVEDYDDDQRPLENNRTALRYVTDPFEIFRNQPQFLLMRSLMYHNPDALHGVLQQAYTQIGQTNPALLQLISENQDAFLRMLSQTLEGRADINRQHPRRMTAGRRAQLAAAVRAAAGGDGLHVRSTDIDPGAGGDGLLTHQRPGESGDAGADTVPHVFSSVQPDRAAERRAAAADAYLRERAAAAVAVATLTADTSDTIHNEIYEDGGATSTIDNDNLSATSRPQGHGNMKFLLTSQDEEAINRLKSLGFSESLALQAYFACEKNEQLAANFLISSALSD</sequence>
<proteinExistence type="predicted"/>
<evidence type="ECO:0000259" key="5">
    <source>
        <dbReference type="PROSITE" id="PS50030"/>
    </source>
</evidence>
<dbReference type="GO" id="GO:0043161">
    <property type="term" value="P:proteasome-mediated ubiquitin-dependent protein catabolic process"/>
    <property type="evidence" value="ECO:0007669"/>
    <property type="project" value="InterPro"/>
</dbReference>
<gene>
    <name evidence="8" type="primary">LOC105233982</name>
</gene>
<feature type="compositionally biased region" description="Basic and acidic residues" evidence="4">
    <location>
        <begin position="378"/>
        <end position="391"/>
    </location>
</feature>
<feature type="compositionally biased region" description="Low complexity" evidence="4">
    <location>
        <begin position="417"/>
        <end position="433"/>
    </location>
</feature>
<dbReference type="SMART" id="SM00213">
    <property type="entry name" value="UBQ"/>
    <property type="match status" value="1"/>
</dbReference>
<dbReference type="GO" id="GO:0006289">
    <property type="term" value="P:nucleotide-excision repair"/>
    <property type="evidence" value="ECO:0007669"/>
    <property type="project" value="InterPro"/>
</dbReference>
<reference evidence="8" key="1">
    <citation type="submission" date="2025-08" db="UniProtKB">
        <authorList>
            <consortium name="RefSeq"/>
        </authorList>
    </citation>
    <scope>IDENTIFICATION</scope>
    <source>
        <tissue evidence="8">Adult</tissue>
    </source>
</reference>
<dbReference type="Pfam" id="PF00240">
    <property type="entry name" value="ubiquitin"/>
    <property type="match status" value="1"/>
</dbReference>
<dbReference type="InterPro" id="IPR009060">
    <property type="entry name" value="UBA-like_sf"/>
</dbReference>
<dbReference type="PROSITE" id="PS50030">
    <property type="entry name" value="UBA"/>
    <property type="match status" value="3"/>
</dbReference>
<dbReference type="SUPFAM" id="SSF54236">
    <property type="entry name" value="Ubiquitin-like"/>
    <property type="match status" value="1"/>
</dbReference>
<dbReference type="SMART" id="SM00165">
    <property type="entry name" value="UBA"/>
    <property type="match status" value="3"/>
</dbReference>
<evidence type="ECO:0000313" key="8">
    <source>
        <dbReference type="RefSeq" id="XP_011214466.2"/>
    </source>
</evidence>
<dbReference type="Gene3D" id="1.10.10.540">
    <property type="entry name" value="XPC-binding domain"/>
    <property type="match status" value="1"/>
</dbReference>
<feature type="domain" description="UBA" evidence="5">
    <location>
        <begin position="222"/>
        <end position="265"/>
    </location>
</feature>
<dbReference type="SMART" id="SM00727">
    <property type="entry name" value="STI1"/>
    <property type="match status" value="1"/>
</dbReference>
<dbReference type="GO" id="GO:0003684">
    <property type="term" value="F:damaged DNA binding"/>
    <property type="evidence" value="ECO:0007669"/>
    <property type="project" value="InterPro"/>
</dbReference>
<dbReference type="Gene3D" id="3.10.20.90">
    <property type="entry name" value="Phosphatidylinositol 3-kinase Catalytic Subunit, Chain A, domain 1"/>
    <property type="match status" value="1"/>
</dbReference>
<dbReference type="SUPFAM" id="SSF46934">
    <property type="entry name" value="UBA-like"/>
    <property type="match status" value="3"/>
</dbReference>
<dbReference type="AlphaFoldDB" id="A0A6I9VRK3"/>
<dbReference type="PANTHER" id="PTHR10621:SF0">
    <property type="entry name" value="UV EXCISION REPAIR PROTEIN RAD23"/>
    <property type="match status" value="1"/>
</dbReference>
<dbReference type="SUPFAM" id="SSF101238">
    <property type="entry name" value="XPC-binding domain"/>
    <property type="match status" value="1"/>
</dbReference>
<dbReference type="OrthoDB" id="419317at2759"/>
<feature type="domain" description="UBA" evidence="5">
    <location>
        <begin position="471"/>
        <end position="514"/>
    </location>
</feature>
<feature type="region of interest" description="Disordered" evidence="4">
    <location>
        <begin position="417"/>
        <end position="453"/>
    </location>
</feature>
<dbReference type="CDD" id="cd14427">
    <property type="entry name" value="UBA2_HR23A"/>
    <property type="match status" value="1"/>
</dbReference>
<evidence type="ECO:0000259" key="6">
    <source>
        <dbReference type="PROSITE" id="PS50053"/>
    </source>
</evidence>
<accession>A0A6I9VRK3</accession>
<keyword evidence="3" id="KW-0234">DNA repair</keyword>
<name>A0A6I9VRK3_BACDO</name>
<dbReference type="Pfam" id="PF09280">
    <property type="entry name" value="XPC-binding"/>
    <property type="match status" value="1"/>
</dbReference>
<dbReference type="InterPro" id="IPR006636">
    <property type="entry name" value="STI1_HS-bd"/>
</dbReference>
<dbReference type="GeneID" id="105233982"/>
<dbReference type="GO" id="GO:0005829">
    <property type="term" value="C:cytosol"/>
    <property type="evidence" value="ECO:0007669"/>
    <property type="project" value="TreeGrafter"/>
</dbReference>
<feature type="domain" description="UBA" evidence="5">
    <location>
        <begin position="800"/>
        <end position="840"/>
    </location>
</feature>
<dbReference type="InterPro" id="IPR036353">
    <property type="entry name" value="XPC-bd_sf"/>
</dbReference>
<dbReference type="Gene3D" id="1.10.8.10">
    <property type="entry name" value="DNA helicase RuvA subunit, C-terminal domain"/>
    <property type="match status" value="3"/>
</dbReference>
<dbReference type="InterPro" id="IPR015940">
    <property type="entry name" value="UBA"/>
</dbReference>
<evidence type="ECO:0000313" key="7">
    <source>
        <dbReference type="Proteomes" id="UP001652620"/>
    </source>
</evidence>
<dbReference type="GO" id="GO:0043130">
    <property type="term" value="F:ubiquitin binding"/>
    <property type="evidence" value="ECO:0007669"/>
    <property type="project" value="TreeGrafter"/>
</dbReference>
<dbReference type="PROSITE" id="PS50053">
    <property type="entry name" value="UBIQUITIN_2"/>
    <property type="match status" value="1"/>
</dbReference>
<dbReference type="Proteomes" id="UP001652620">
    <property type="component" value="Chromosome 5"/>
</dbReference>
<dbReference type="InterPro" id="IPR029071">
    <property type="entry name" value="Ubiquitin-like_domsf"/>
</dbReference>
<dbReference type="GO" id="GO:0070628">
    <property type="term" value="F:proteasome binding"/>
    <property type="evidence" value="ECO:0007669"/>
    <property type="project" value="TreeGrafter"/>
</dbReference>
<dbReference type="InParanoid" id="A0A6I9VRK3"/>
<keyword evidence="2" id="KW-0227">DNA damage</keyword>
<evidence type="ECO:0000256" key="4">
    <source>
        <dbReference type="SAM" id="MobiDB-lite"/>
    </source>
</evidence>
<keyword evidence="7" id="KW-1185">Reference proteome</keyword>